<proteinExistence type="predicted"/>
<dbReference type="Proteomes" id="UP001595973">
    <property type="component" value="Unassembled WGS sequence"/>
</dbReference>
<dbReference type="EMBL" id="JBHSGI010000034">
    <property type="protein sequence ID" value="MFC4671861.1"/>
    <property type="molecule type" value="Genomic_DNA"/>
</dbReference>
<reference evidence="2" key="1">
    <citation type="journal article" date="2019" name="Int. J. Syst. Evol. Microbiol.">
        <title>The Global Catalogue of Microorganisms (GCM) 10K type strain sequencing project: providing services to taxonomists for standard genome sequencing and annotation.</title>
        <authorList>
            <consortium name="The Broad Institute Genomics Platform"/>
            <consortium name="The Broad Institute Genome Sequencing Center for Infectious Disease"/>
            <person name="Wu L."/>
            <person name="Ma J."/>
        </authorList>
    </citation>
    <scope>NUCLEOTIDE SEQUENCE [LARGE SCALE GENOMIC DNA]</scope>
    <source>
        <strain evidence="2">CGMCC 4.7283</strain>
    </source>
</reference>
<evidence type="ECO:0008006" key="3">
    <source>
        <dbReference type="Google" id="ProtNLM"/>
    </source>
</evidence>
<sequence length="54" mass="6335">MNKRVVVTRLIEEVKYLRFRGTRDETIRCHLIEQGWAFGAVQEALSGALDRDMR</sequence>
<dbReference type="RefSeq" id="WP_380722822.1">
    <property type="nucleotide sequence ID" value="NZ_JBHSGI010000034.1"/>
</dbReference>
<accession>A0ABV9KPM0</accession>
<keyword evidence="2" id="KW-1185">Reference proteome</keyword>
<evidence type="ECO:0000313" key="2">
    <source>
        <dbReference type="Proteomes" id="UP001595973"/>
    </source>
</evidence>
<comment type="caution">
    <text evidence="1">The sequence shown here is derived from an EMBL/GenBank/DDBJ whole genome shotgun (WGS) entry which is preliminary data.</text>
</comment>
<evidence type="ECO:0000313" key="1">
    <source>
        <dbReference type="EMBL" id="MFC4671861.1"/>
    </source>
</evidence>
<protein>
    <recommendedName>
        <fullName evidence="3">Regulatory protein RecX</fullName>
    </recommendedName>
</protein>
<gene>
    <name evidence="1" type="ORF">ACFO5X_25150</name>
</gene>
<name>A0ABV9KPM0_9RHOB</name>
<organism evidence="1 2">
    <name type="scientific">Seohaeicola nanhaiensis</name>
    <dbReference type="NCBI Taxonomy" id="1387282"/>
    <lineage>
        <taxon>Bacteria</taxon>
        <taxon>Pseudomonadati</taxon>
        <taxon>Pseudomonadota</taxon>
        <taxon>Alphaproteobacteria</taxon>
        <taxon>Rhodobacterales</taxon>
        <taxon>Roseobacteraceae</taxon>
        <taxon>Seohaeicola</taxon>
    </lineage>
</organism>